<dbReference type="EMBL" id="SOAX01000003">
    <property type="protein sequence ID" value="TDT41700.1"/>
    <property type="molecule type" value="Genomic_DNA"/>
</dbReference>
<dbReference type="AlphaFoldDB" id="A0A4R7JTS0"/>
<proteinExistence type="predicted"/>
<comment type="caution">
    <text evidence="1">The sequence shown here is derived from an EMBL/GenBank/DDBJ whole genome shotgun (WGS) entry which is preliminary data.</text>
</comment>
<accession>A0A4R7JTS0</accession>
<dbReference type="OrthoDB" id="5293309at2"/>
<dbReference type="SUPFAM" id="SSF52980">
    <property type="entry name" value="Restriction endonuclease-like"/>
    <property type="match status" value="1"/>
</dbReference>
<dbReference type="PIRSF" id="PIRSF011484">
    <property type="entry name" value="YaeQ"/>
    <property type="match status" value="1"/>
</dbReference>
<dbReference type="PANTHER" id="PTHR38784:SF1">
    <property type="entry name" value="SUCROSE PHOSPHORYLASE"/>
    <property type="match status" value="1"/>
</dbReference>
<gene>
    <name evidence="1" type="ORF">DES49_1802</name>
</gene>
<sequence>MALKATICKAALTIADMDRQYYGDHSLTLAQHPSENDERLMVRLLAFALNASETLEFTRGLSTDDEPELWDRNLTGEIDLWIELGLPDEDRIRKACNRARRVRVYAYGGRIVDVWWQKLHGKLGRYDNLEVINLPRDGTQALADMADKGMALQCTIQEGQVGVGNEHSHVMLEPEWLLSLTS</sequence>
<dbReference type="RefSeq" id="WP_133736049.1">
    <property type="nucleotide sequence ID" value="NZ_SOAX01000003.1"/>
</dbReference>
<protein>
    <submittedName>
        <fullName evidence="1">Uncharacterized protein YaeQ</fullName>
    </submittedName>
</protein>
<evidence type="ECO:0000313" key="2">
    <source>
        <dbReference type="Proteomes" id="UP000295830"/>
    </source>
</evidence>
<dbReference type="InterPro" id="IPR009822">
    <property type="entry name" value="YaeQ"/>
</dbReference>
<dbReference type="CDD" id="cd22368">
    <property type="entry name" value="YaeQ-like"/>
    <property type="match status" value="1"/>
</dbReference>
<dbReference type="Pfam" id="PF07152">
    <property type="entry name" value="YaeQ"/>
    <property type="match status" value="1"/>
</dbReference>
<name>A0A4R7JTS0_9GAMM</name>
<dbReference type="SMART" id="SM01322">
    <property type="entry name" value="YaeQ"/>
    <property type="match status" value="1"/>
</dbReference>
<reference evidence="1 2" key="1">
    <citation type="submission" date="2019-03" db="EMBL/GenBank/DDBJ databases">
        <title>Genomic Encyclopedia of Type Strains, Phase IV (KMG-IV): sequencing the most valuable type-strain genomes for metagenomic binning, comparative biology and taxonomic classification.</title>
        <authorList>
            <person name="Goeker M."/>
        </authorList>
    </citation>
    <scope>NUCLEOTIDE SEQUENCE [LARGE SCALE GENOMIC DNA]</scope>
    <source>
        <strain evidence="1 2">DSM 15505</strain>
    </source>
</reference>
<keyword evidence="2" id="KW-1185">Reference proteome</keyword>
<dbReference type="PANTHER" id="PTHR38784">
    <property type="entry name" value="SUCROSE PHOSPHORYLASE"/>
    <property type="match status" value="1"/>
</dbReference>
<organism evidence="1 2">
    <name type="scientific">Halospina denitrificans</name>
    <dbReference type="NCBI Taxonomy" id="332522"/>
    <lineage>
        <taxon>Bacteria</taxon>
        <taxon>Pseudomonadati</taxon>
        <taxon>Pseudomonadota</taxon>
        <taxon>Gammaproteobacteria</taxon>
        <taxon>Halospina</taxon>
    </lineage>
</organism>
<dbReference type="InterPro" id="IPR011335">
    <property type="entry name" value="Restrct_endonuc-II-like"/>
</dbReference>
<dbReference type="InterPro" id="IPR038590">
    <property type="entry name" value="YaeQ_sf"/>
</dbReference>
<dbReference type="Proteomes" id="UP000295830">
    <property type="component" value="Unassembled WGS sequence"/>
</dbReference>
<evidence type="ECO:0000313" key="1">
    <source>
        <dbReference type="EMBL" id="TDT41700.1"/>
    </source>
</evidence>
<dbReference type="Gene3D" id="3.10.640.10">
    <property type="entry name" value="Restriction endonuclease-like alpha-beta roll domain"/>
    <property type="match status" value="1"/>
</dbReference>